<organism evidence="3 4">
    <name type="scientific">Paracidobacterium acidisoli</name>
    <dbReference type="NCBI Taxonomy" id="2303751"/>
    <lineage>
        <taxon>Bacteria</taxon>
        <taxon>Pseudomonadati</taxon>
        <taxon>Acidobacteriota</taxon>
        <taxon>Terriglobia</taxon>
        <taxon>Terriglobales</taxon>
        <taxon>Acidobacteriaceae</taxon>
        <taxon>Paracidobacterium</taxon>
    </lineage>
</organism>
<feature type="region of interest" description="Disordered" evidence="1">
    <location>
        <begin position="1"/>
        <end position="24"/>
    </location>
</feature>
<dbReference type="CDD" id="cd06260">
    <property type="entry name" value="DUF820-like"/>
    <property type="match status" value="1"/>
</dbReference>
<reference evidence="3 4" key="1">
    <citation type="submission" date="2018-08" db="EMBL/GenBank/DDBJ databases">
        <title>Acidipila sp. 4G-K13, an acidobacterium isolated from forest soil.</title>
        <authorList>
            <person name="Gao Z.-H."/>
            <person name="Qiu L.-H."/>
        </authorList>
    </citation>
    <scope>NUCLEOTIDE SEQUENCE [LARGE SCALE GENOMIC DNA]</scope>
    <source>
        <strain evidence="3 4">4G-K13</strain>
    </source>
</reference>
<comment type="caution">
    <text evidence="3">The sequence shown here is derived from an EMBL/GenBank/DDBJ whole genome shotgun (WGS) entry which is preliminary data.</text>
</comment>
<gene>
    <name evidence="3" type="ORF">D0Y96_01215</name>
</gene>
<name>A0A372ITI1_9BACT</name>
<dbReference type="GO" id="GO:0004519">
    <property type="term" value="F:endonuclease activity"/>
    <property type="evidence" value="ECO:0007669"/>
    <property type="project" value="UniProtKB-KW"/>
</dbReference>
<dbReference type="Gene3D" id="3.90.1570.10">
    <property type="entry name" value="tt1808, chain A"/>
    <property type="match status" value="1"/>
</dbReference>
<dbReference type="PANTHER" id="PTHR34107">
    <property type="entry name" value="SLL0198 PROTEIN-RELATED"/>
    <property type="match status" value="1"/>
</dbReference>
<keyword evidence="4" id="KW-1185">Reference proteome</keyword>
<dbReference type="AlphaFoldDB" id="A0A372ITI1"/>
<dbReference type="InterPro" id="IPR012296">
    <property type="entry name" value="Nuclease_put_TT1808"/>
</dbReference>
<evidence type="ECO:0000313" key="3">
    <source>
        <dbReference type="EMBL" id="RFU18226.1"/>
    </source>
</evidence>
<keyword evidence="3" id="KW-0540">Nuclease</keyword>
<dbReference type="Pfam" id="PF05685">
    <property type="entry name" value="Uma2"/>
    <property type="match status" value="1"/>
</dbReference>
<dbReference type="Proteomes" id="UP000264702">
    <property type="component" value="Unassembled WGS sequence"/>
</dbReference>
<accession>A0A372ITI1</accession>
<dbReference type="PANTHER" id="PTHR34107:SF1">
    <property type="entry name" value="SLL0198 PROTEIN"/>
    <property type="match status" value="1"/>
</dbReference>
<evidence type="ECO:0000313" key="4">
    <source>
        <dbReference type="Proteomes" id="UP000264702"/>
    </source>
</evidence>
<keyword evidence="3" id="KW-0378">Hydrolase</keyword>
<keyword evidence="3" id="KW-0255">Endonuclease</keyword>
<proteinExistence type="predicted"/>
<dbReference type="EMBL" id="QVQT01000001">
    <property type="protein sequence ID" value="RFU18226.1"/>
    <property type="molecule type" value="Genomic_DNA"/>
</dbReference>
<protein>
    <submittedName>
        <fullName evidence="3">Uma2 family endonuclease</fullName>
    </submittedName>
</protein>
<evidence type="ECO:0000256" key="1">
    <source>
        <dbReference type="SAM" id="MobiDB-lite"/>
    </source>
</evidence>
<dbReference type="InterPro" id="IPR008538">
    <property type="entry name" value="Uma2"/>
</dbReference>
<dbReference type="InterPro" id="IPR011335">
    <property type="entry name" value="Restrct_endonuc-II-like"/>
</dbReference>
<sequence length="193" mass="22528">MIAPRKRTAVLDSGPKEANMATASAHPHVPVEVYLRSSEYEPDAEYVDGEIEERPMGEFDHTSWQQAIQKWFWQHEQEWNIRVRPELRVQVSDTRFRVPDVTVLDRSRPIEQIITHAPVAIFEVLSPEDSMTRILRKLRDYEAMGIAQIWVIDPEEQNGFYRFHNSELTPASVFGTPDEPIHFEMTEIEKLLD</sequence>
<feature type="domain" description="Putative restriction endonuclease" evidence="2">
    <location>
        <begin position="34"/>
        <end position="158"/>
    </location>
</feature>
<dbReference type="SUPFAM" id="SSF52980">
    <property type="entry name" value="Restriction endonuclease-like"/>
    <property type="match status" value="1"/>
</dbReference>
<evidence type="ECO:0000259" key="2">
    <source>
        <dbReference type="Pfam" id="PF05685"/>
    </source>
</evidence>